<keyword evidence="2 11" id="KW-0813">Transport</keyword>
<comment type="caution">
    <text evidence="11">Lacks conserved residue(s) required for the propagation of feature annotation.</text>
</comment>
<gene>
    <name evidence="11" type="primary">pyrK</name>
    <name evidence="15" type="ORF">EV211_13220</name>
</gene>
<dbReference type="Gene3D" id="2.10.240.10">
    <property type="entry name" value="Dihydroorotate dehydrogenase, electron transfer subunit"/>
    <property type="match status" value="1"/>
</dbReference>
<dbReference type="InterPro" id="IPR017938">
    <property type="entry name" value="Riboflavin_synthase-like_b-brl"/>
</dbReference>
<dbReference type="GO" id="GO:0046872">
    <property type="term" value="F:metal ion binding"/>
    <property type="evidence" value="ECO:0007669"/>
    <property type="project" value="UniProtKB-KW"/>
</dbReference>
<dbReference type="Gene3D" id="2.40.30.10">
    <property type="entry name" value="Translation factors"/>
    <property type="match status" value="1"/>
</dbReference>
<comment type="subunit">
    <text evidence="11">Heterotetramer of 2 PyrK and 2 PyrD type B subunits.</text>
</comment>
<dbReference type="InterPro" id="IPR012165">
    <property type="entry name" value="Cyt_c3_hydrogenase_gsu"/>
</dbReference>
<dbReference type="GO" id="GO:0016491">
    <property type="term" value="F:oxidoreductase activity"/>
    <property type="evidence" value="ECO:0007669"/>
    <property type="project" value="InterPro"/>
</dbReference>
<dbReference type="HAMAP" id="MF_01211">
    <property type="entry name" value="DHODB_Fe_S_bind"/>
    <property type="match status" value="1"/>
</dbReference>
<feature type="binding site" evidence="11 12">
    <location>
        <begin position="48"/>
        <end position="51"/>
    </location>
    <ligand>
        <name>FAD</name>
        <dbReference type="ChEBI" id="CHEBI:57692"/>
    </ligand>
</feature>
<comment type="function">
    <text evidence="11">Responsible for channeling the electrons from the oxidation of dihydroorotate from the FMN redox center in the PyrD type B subunit to the ultimate electron acceptor NAD(+).</text>
</comment>
<organism evidence="15 16">
    <name type="scientific">Aminicella lysinilytica</name>
    <dbReference type="NCBI Taxonomy" id="433323"/>
    <lineage>
        <taxon>Bacteria</taxon>
        <taxon>Bacillati</taxon>
        <taxon>Bacillota</taxon>
        <taxon>Clostridia</taxon>
        <taxon>Peptostreptococcales</taxon>
        <taxon>Anaerovoracaceae</taxon>
        <taxon>Aminicella</taxon>
    </lineage>
</organism>
<dbReference type="InterPro" id="IPR037117">
    <property type="entry name" value="Dihydroorotate_DH_ele_sf"/>
</dbReference>
<proteinExistence type="inferred from homology"/>
<dbReference type="InterPro" id="IPR017927">
    <property type="entry name" value="FAD-bd_FR_type"/>
</dbReference>
<dbReference type="OrthoDB" id="9789468at2"/>
<keyword evidence="5 11" id="KW-0479">Metal-binding</keyword>
<dbReference type="Proteomes" id="UP000295500">
    <property type="component" value="Unassembled WGS sequence"/>
</dbReference>
<feature type="binding site" evidence="11 13">
    <location>
        <position position="214"/>
    </location>
    <ligand>
        <name>[2Fe-2S] cluster</name>
        <dbReference type="ChEBI" id="CHEBI:190135"/>
    </ligand>
</feature>
<dbReference type="EMBL" id="SNXO01000032">
    <property type="protein sequence ID" value="TDP51100.1"/>
    <property type="molecule type" value="Genomic_DNA"/>
</dbReference>
<keyword evidence="6 11" id="KW-0274">FAD</keyword>
<keyword evidence="10 11" id="KW-0411">Iron-sulfur</keyword>
<dbReference type="GO" id="GO:0009055">
    <property type="term" value="F:electron transfer activity"/>
    <property type="evidence" value="ECO:0007669"/>
    <property type="project" value="UniProtKB-UniRule"/>
</dbReference>
<comment type="cofactor">
    <cofactor evidence="11">
        <name>[2Fe-2S] cluster</name>
        <dbReference type="ChEBI" id="CHEBI:190135"/>
    </cofactor>
    <text evidence="11">Binds 1 [2Fe-2S] cluster per subunit.</text>
</comment>
<evidence type="ECO:0000256" key="11">
    <source>
        <dbReference type="HAMAP-Rule" id="MF_01211"/>
    </source>
</evidence>
<dbReference type="PANTHER" id="PTHR43513">
    <property type="entry name" value="DIHYDROOROTATE DEHYDROGENASE B (NAD(+)), ELECTRON TRANSFER SUBUNIT"/>
    <property type="match status" value="1"/>
</dbReference>
<dbReference type="GO" id="GO:0050660">
    <property type="term" value="F:flavin adenine dinucleotide binding"/>
    <property type="evidence" value="ECO:0007669"/>
    <property type="project" value="InterPro"/>
</dbReference>
<dbReference type="SUPFAM" id="SSF63380">
    <property type="entry name" value="Riboflavin synthase domain-like"/>
    <property type="match status" value="1"/>
</dbReference>
<sequence length="242" mass="26520">MKRQYLVIESIRRLKNDVYYMTFTGDCHEVSAPGQFINIKVGGFYLRRPISICDYDIGHISIAFKVVGAGTQKMALAEKGDLVDVLIPLGNGFDVSKGGRNPILVAGGIGVPPIYCLAKDMVGRGEKPRVICGFNNADDVLPMTKFNEIGIDPTITTMDGSVGMKGLVTDAMYDEQYDYVYACGPEPMLKAVWSLAPDGQFSFEARMACGFGACMGCSCKTKYGSKRICKDGPVLYREEIIW</sequence>
<dbReference type="InterPro" id="IPR023455">
    <property type="entry name" value="Dihydroorotate_DHASE_ETsu"/>
</dbReference>
<dbReference type="InterPro" id="IPR050353">
    <property type="entry name" value="PyrK_electron_transfer"/>
</dbReference>
<dbReference type="PIRSF" id="PIRSF006816">
    <property type="entry name" value="Cyc3_hyd_g"/>
    <property type="match status" value="1"/>
</dbReference>
<evidence type="ECO:0000256" key="8">
    <source>
        <dbReference type="ARBA" id="ARBA00022982"/>
    </source>
</evidence>
<evidence type="ECO:0000256" key="4">
    <source>
        <dbReference type="ARBA" id="ARBA00022714"/>
    </source>
</evidence>
<dbReference type="Pfam" id="PF10418">
    <property type="entry name" value="DHODB_Fe-S_bind"/>
    <property type="match status" value="1"/>
</dbReference>
<keyword evidence="16" id="KW-1185">Reference proteome</keyword>
<comment type="pathway">
    <text evidence="11">Pyrimidine metabolism; UMP biosynthesis via de novo pathway; orotate from (S)-dihydroorotate (NAD(+) route): step 1/1.</text>
</comment>
<dbReference type="CDD" id="cd06218">
    <property type="entry name" value="DHOD_e_trans"/>
    <property type="match status" value="1"/>
</dbReference>
<dbReference type="RefSeq" id="WP_133528983.1">
    <property type="nucleotide sequence ID" value="NZ_SNXO01000032.1"/>
</dbReference>
<keyword evidence="7 11" id="KW-0665">Pyrimidine biosynthesis</keyword>
<accession>A0A4R6PYJ0</accession>
<dbReference type="GO" id="GO:0051537">
    <property type="term" value="F:2 iron, 2 sulfur cluster binding"/>
    <property type="evidence" value="ECO:0007669"/>
    <property type="project" value="UniProtKB-KW"/>
</dbReference>
<dbReference type="AlphaFoldDB" id="A0A4R6PYJ0"/>
<evidence type="ECO:0000256" key="13">
    <source>
        <dbReference type="PIRSR" id="PIRSR006816-2"/>
    </source>
</evidence>
<dbReference type="PANTHER" id="PTHR43513:SF3">
    <property type="entry name" value="DIHYDROOROTATE DEHYDROGENASE B (NAD(+)), ELECTRON TRANSFER SUBUNIT-RELATED"/>
    <property type="match status" value="1"/>
</dbReference>
<keyword evidence="8 11" id="KW-0249">Electron transport</keyword>
<evidence type="ECO:0000313" key="15">
    <source>
        <dbReference type="EMBL" id="TDP51100.1"/>
    </source>
</evidence>
<comment type="caution">
    <text evidence="15">The sequence shown here is derived from an EMBL/GenBank/DDBJ whole genome shotgun (WGS) entry which is preliminary data.</text>
</comment>
<evidence type="ECO:0000256" key="10">
    <source>
        <dbReference type="ARBA" id="ARBA00023014"/>
    </source>
</evidence>
<keyword evidence="9 11" id="KW-0408">Iron</keyword>
<feature type="binding site" evidence="11 13">
    <location>
        <position position="229"/>
    </location>
    <ligand>
        <name>[2Fe-2S] cluster</name>
        <dbReference type="ChEBI" id="CHEBI:190135"/>
    </ligand>
</feature>
<dbReference type="UniPathway" id="UPA00070">
    <property type="reaction ID" value="UER00945"/>
</dbReference>
<comment type="similarity">
    <text evidence="1 11">Belongs to the PyrK family.</text>
</comment>
<evidence type="ECO:0000256" key="7">
    <source>
        <dbReference type="ARBA" id="ARBA00022975"/>
    </source>
</evidence>
<evidence type="ECO:0000256" key="6">
    <source>
        <dbReference type="ARBA" id="ARBA00022827"/>
    </source>
</evidence>
<keyword evidence="3 11" id="KW-0285">Flavoprotein</keyword>
<evidence type="ECO:0000256" key="9">
    <source>
        <dbReference type="ARBA" id="ARBA00023004"/>
    </source>
</evidence>
<evidence type="ECO:0000256" key="1">
    <source>
        <dbReference type="ARBA" id="ARBA00006422"/>
    </source>
</evidence>
<dbReference type="SUPFAM" id="SSF52343">
    <property type="entry name" value="Ferredoxin reductase-like, C-terminal NADP-linked domain"/>
    <property type="match status" value="1"/>
</dbReference>
<comment type="cofactor">
    <cofactor evidence="11 12">
        <name>FAD</name>
        <dbReference type="ChEBI" id="CHEBI:57692"/>
    </cofactor>
    <text evidence="11 12">Binds 1 FAD per subunit.</text>
</comment>
<feature type="binding site" evidence="11 13">
    <location>
        <position position="217"/>
    </location>
    <ligand>
        <name>[2Fe-2S] cluster</name>
        <dbReference type="ChEBI" id="CHEBI:190135"/>
    </ligand>
</feature>
<evidence type="ECO:0000256" key="5">
    <source>
        <dbReference type="ARBA" id="ARBA00022723"/>
    </source>
</evidence>
<evidence type="ECO:0000313" key="16">
    <source>
        <dbReference type="Proteomes" id="UP000295500"/>
    </source>
</evidence>
<evidence type="ECO:0000256" key="2">
    <source>
        <dbReference type="ARBA" id="ARBA00022448"/>
    </source>
</evidence>
<evidence type="ECO:0000256" key="3">
    <source>
        <dbReference type="ARBA" id="ARBA00022630"/>
    </source>
</evidence>
<feature type="binding site" evidence="11 12">
    <location>
        <begin position="70"/>
        <end position="71"/>
    </location>
    <ligand>
        <name>FAD</name>
        <dbReference type="ChEBI" id="CHEBI:57692"/>
    </ligand>
</feature>
<dbReference type="InterPro" id="IPR019480">
    <property type="entry name" value="Dihydroorotate_DH_Fe-S-bd"/>
</dbReference>
<protein>
    <recommendedName>
        <fullName evidence="11">Dihydroorotate dehydrogenase B (NAD(+)), electron transfer subunit</fullName>
    </recommendedName>
    <alternativeName>
        <fullName evidence="11">Dihydroorotate oxidase B, electron transfer subunit</fullName>
    </alternativeName>
</protein>
<comment type="cofactor">
    <cofactor evidence="13">
        <name>[2Fe-2S] cluster</name>
        <dbReference type="ChEBI" id="CHEBI:190135"/>
    </cofactor>
    <text evidence="13">Binds 1 [2Fe-2S] cluster per subunit.</text>
</comment>
<feature type="binding site" evidence="11 13">
    <location>
        <position position="209"/>
    </location>
    <ligand>
        <name>[2Fe-2S] cluster</name>
        <dbReference type="ChEBI" id="CHEBI:190135"/>
    </ligand>
</feature>
<dbReference type="InterPro" id="IPR039261">
    <property type="entry name" value="FNR_nucleotide-bd"/>
</dbReference>
<dbReference type="Gene3D" id="3.40.50.80">
    <property type="entry name" value="Nucleotide-binding domain of ferredoxin-NADP reductase (FNR) module"/>
    <property type="match status" value="1"/>
</dbReference>
<dbReference type="PROSITE" id="PS51384">
    <property type="entry name" value="FAD_FR"/>
    <property type="match status" value="1"/>
</dbReference>
<feature type="domain" description="FAD-binding FR-type" evidence="14">
    <location>
        <begin position="1"/>
        <end position="95"/>
    </location>
</feature>
<keyword evidence="4 11" id="KW-0001">2Fe-2S</keyword>
<evidence type="ECO:0000259" key="14">
    <source>
        <dbReference type="PROSITE" id="PS51384"/>
    </source>
</evidence>
<evidence type="ECO:0000256" key="12">
    <source>
        <dbReference type="PIRSR" id="PIRSR006816-1"/>
    </source>
</evidence>
<name>A0A4R6PYJ0_9FIRM</name>
<reference evidence="15 16" key="1">
    <citation type="submission" date="2019-03" db="EMBL/GenBank/DDBJ databases">
        <title>Genomic Encyclopedia of Type Strains, Phase IV (KMG-IV): sequencing the most valuable type-strain genomes for metagenomic binning, comparative biology and taxonomic classification.</title>
        <authorList>
            <person name="Goeker M."/>
        </authorList>
    </citation>
    <scope>NUCLEOTIDE SEQUENCE [LARGE SCALE GENOMIC DNA]</scope>
    <source>
        <strain evidence="15 16">DSM 28287</strain>
    </source>
</reference>
<dbReference type="PRINTS" id="PR00410">
    <property type="entry name" value="PHEHYDRXLASE"/>
</dbReference>
<dbReference type="GO" id="GO:0044205">
    <property type="term" value="P:'de novo' UMP biosynthetic process"/>
    <property type="evidence" value="ECO:0007669"/>
    <property type="project" value="UniProtKB-UniRule"/>
</dbReference>